<organism evidence="1 2">
    <name type="scientific">Vespula germanica</name>
    <name type="common">German yellow jacket</name>
    <name type="synonym">Paravespula germanica</name>
    <dbReference type="NCBI Taxonomy" id="30212"/>
    <lineage>
        <taxon>Eukaryota</taxon>
        <taxon>Metazoa</taxon>
        <taxon>Ecdysozoa</taxon>
        <taxon>Arthropoda</taxon>
        <taxon>Hexapoda</taxon>
        <taxon>Insecta</taxon>
        <taxon>Pterygota</taxon>
        <taxon>Neoptera</taxon>
        <taxon>Endopterygota</taxon>
        <taxon>Hymenoptera</taxon>
        <taxon>Apocrita</taxon>
        <taxon>Aculeata</taxon>
        <taxon>Vespoidea</taxon>
        <taxon>Vespidae</taxon>
        <taxon>Vespinae</taxon>
        <taxon>Vespula</taxon>
    </lineage>
</organism>
<sequence length="116" mass="13433">MQLKANQVLSAIASRASFVTSKRVIRETKRSHSSVSEKKRSSLFSPSLEIILASFQEWQRREGRREGRVKSIAVRRAKPNWNYMRAANIGGKIHEWNIECVIFREFPAEYPHLSFG</sequence>
<keyword evidence="2" id="KW-1185">Reference proteome</keyword>
<evidence type="ECO:0000313" key="1">
    <source>
        <dbReference type="EMBL" id="KAF7383725.1"/>
    </source>
</evidence>
<gene>
    <name evidence="1" type="ORF">HZH68_014482</name>
</gene>
<dbReference type="Proteomes" id="UP000617340">
    <property type="component" value="Unassembled WGS sequence"/>
</dbReference>
<accession>A0A834J941</accession>
<dbReference type="EMBL" id="JACSDZ010000018">
    <property type="protein sequence ID" value="KAF7383725.1"/>
    <property type="molecule type" value="Genomic_DNA"/>
</dbReference>
<proteinExistence type="predicted"/>
<dbReference type="AlphaFoldDB" id="A0A834J941"/>
<comment type="caution">
    <text evidence="1">The sequence shown here is derived from an EMBL/GenBank/DDBJ whole genome shotgun (WGS) entry which is preliminary data.</text>
</comment>
<evidence type="ECO:0000313" key="2">
    <source>
        <dbReference type="Proteomes" id="UP000617340"/>
    </source>
</evidence>
<protein>
    <submittedName>
        <fullName evidence="1">Uncharacterized protein</fullName>
    </submittedName>
</protein>
<reference evidence="1" key="1">
    <citation type="journal article" date="2020" name="G3 (Bethesda)">
        <title>High-Quality Assemblies for Three Invasive Social Wasps from the &lt;i&gt;Vespula&lt;/i&gt; Genus.</title>
        <authorList>
            <person name="Harrop T.W.R."/>
            <person name="Guhlin J."/>
            <person name="McLaughlin G.M."/>
            <person name="Permina E."/>
            <person name="Stockwell P."/>
            <person name="Gilligan J."/>
            <person name="Le Lec M.F."/>
            <person name="Gruber M.A.M."/>
            <person name="Quinn O."/>
            <person name="Lovegrove M."/>
            <person name="Duncan E.J."/>
            <person name="Remnant E.J."/>
            <person name="Van Eeckhoven J."/>
            <person name="Graham B."/>
            <person name="Knapp R.A."/>
            <person name="Langford K.W."/>
            <person name="Kronenberg Z."/>
            <person name="Press M.O."/>
            <person name="Eacker S.M."/>
            <person name="Wilson-Rankin E.E."/>
            <person name="Purcell J."/>
            <person name="Lester P.J."/>
            <person name="Dearden P.K."/>
        </authorList>
    </citation>
    <scope>NUCLEOTIDE SEQUENCE</scope>
    <source>
        <strain evidence="1">Linc-1</strain>
    </source>
</reference>
<name>A0A834J941_VESGE</name>